<evidence type="ECO:0008006" key="3">
    <source>
        <dbReference type="Google" id="ProtNLM"/>
    </source>
</evidence>
<dbReference type="EMBL" id="CP036265">
    <property type="protein sequence ID" value="QDT14239.1"/>
    <property type="molecule type" value="Genomic_DNA"/>
</dbReference>
<gene>
    <name evidence="1" type="ORF">CA12_03080</name>
</gene>
<sequence>MPAAPDSPVPLPRRIPDYAALVRSFTHLPFTTQRSVNIGDAIQSVAARRLWGVEATVERNAPRTWTDEMHVPLFGWYGGFLAPSPARVTLIGLHLSSFARQAIRDRPLLRDWLRDVQRTQGFPALCRDTGTRDFLRERQIEAEFAGCVSQTLPRATGPRSGVLNFDSAYDPAGGAPLHQNWACKFDPTVAWLTAEAERRLALIAAAAHVHTSRLHVYLPCCALGTPVTLHKPQKTWEPIRFQGLAIDVEDPAYTLARSDSFCRPGQPPAATAATAAI</sequence>
<reference evidence="1 2" key="1">
    <citation type="submission" date="2019-02" db="EMBL/GenBank/DDBJ databases">
        <title>Deep-cultivation of Planctomycetes and their phenomic and genomic characterization uncovers novel biology.</title>
        <authorList>
            <person name="Wiegand S."/>
            <person name="Jogler M."/>
            <person name="Boedeker C."/>
            <person name="Pinto D."/>
            <person name="Vollmers J."/>
            <person name="Rivas-Marin E."/>
            <person name="Kohn T."/>
            <person name="Peeters S.H."/>
            <person name="Heuer A."/>
            <person name="Rast P."/>
            <person name="Oberbeckmann S."/>
            <person name="Bunk B."/>
            <person name="Jeske O."/>
            <person name="Meyerdierks A."/>
            <person name="Storesund J.E."/>
            <person name="Kallscheuer N."/>
            <person name="Luecker S."/>
            <person name="Lage O.M."/>
            <person name="Pohl T."/>
            <person name="Merkel B.J."/>
            <person name="Hornburger P."/>
            <person name="Mueller R.-W."/>
            <person name="Bruemmer F."/>
            <person name="Labrenz M."/>
            <person name="Spormann A.M."/>
            <person name="Op den Camp H."/>
            <person name="Overmann J."/>
            <person name="Amann R."/>
            <person name="Jetten M.S.M."/>
            <person name="Mascher T."/>
            <person name="Medema M.H."/>
            <person name="Devos D.P."/>
            <person name="Kaster A.-K."/>
            <person name="Ovreas L."/>
            <person name="Rohde M."/>
            <person name="Galperin M.Y."/>
            <person name="Jogler C."/>
        </authorList>
    </citation>
    <scope>NUCLEOTIDE SEQUENCE [LARGE SCALE GENOMIC DNA]</scope>
    <source>
        <strain evidence="1 2">CA12</strain>
    </source>
</reference>
<accession>A0A517P4E1</accession>
<dbReference type="AlphaFoldDB" id="A0A517P4E1"/>
<keyword evidence="2" id="KW-1185">Reference proteome</keyword>
<dbReference type="Proteomes" id="UP000318741">
    <property type="component" value="Chromosome"/>
</dbReference>
<dbReference type="RefSeq" id="WP_145356912.1">
    <property type="nucleotide sequence ID" value="NZ_CP036265.1"/>
</dbReference>
<dbReference type="OrthoDB" id="5672604at2"/>
<organism evidence="1 2">
    <name type="scientific">Alienimonas californiensis</name>
    <dbReference type="NCBI Taxonomy" id="2527989"/>
    <lineage>
        <taxon>Bacteria</taxon>
        <taxon>Pseudomonadati</taxon>
        <taxon>Planctomycetota</taxon>
        <taxon>Planctomycetia</taxon>
        <taxon>Planctomycetales</taxon>
        <taxon>Planctomycetaceae</taxon>
        <taxon>Alienimonas</taxon>
    </lineage>
</organism>
<evidence type="ECO:0000313" key="2">
    <source>
        <dbReference type="Proteomes" id="UP000318741"/>
    </source>
</evidence>
<name>A0A517P4E1_9PLAN</name>
<evidence type="ECO:0000313" key="1">
    <source>
        <dbReference type="EMBL" id="QDT14239.1"/>
    </source>
</evidence>
<protein>
    <recommendedName>
        <fullName evidence="3">Polysaccharide pyruvyl transferase</fullName>
    </recommendedName>
</protein>
<dbReference type="KEGG" id="acaf:CA12_03080"/>
<proteinExistence type="predicted"/>